<dbReference type="EMBL" id="HBUF01018316">
    <property type="protein sequence ID" value="CAG6610412.1"/>
    <property type="molecule type" value="Transcribed_RNA"/>
</dbReference>
<accession>A0A8D8PQG6</accession>
<dbReference type="EMBL" id="HBUF01018317">
    <property type="protein sequence ID" value="CAG6610416.1"/>
    <property type="molecule type" value="Transcribed_RNA"/>
</dbReference>
<keyword evidence="1" id="KW-1133">Transmembrane helix</keyword>
<protein>
    <submittedName>
        <fullName evidence="2">Uncharacterized protein</fullName>
    </submittedName>
</protein>
<keyword evidence="1" id="KW-0812">Transmembrane</keyword>
<keyword evidence="1" id="KW-0472">Membrane</keyword>
<dbReference type="EMBL" id="HBUF01018318">
    <property type="protein sequence ID" value="CAG6610420.1"/>
    <property type="molecule type" value="Transcribed_RNA"/>
</dbReference>
<feature type="transmembrane region" description="Helical" evidence="1">
    <location>
        <begin position="83"/>
        <end position="101"/>
    </location>
</feature>
<reference evidence="2" key="1">
    <citation type="submission" date="2021-05" db="EMBL/GenBank/DDBJ databases">
        <authorList>
            <person name="Alioto T."/>
            <person name="Alioto T."/>
            <person name="Gomez Garrido J."/>
        </authorList>
    </citation>
    <scope>NUCLEOTIDE SEQUENCE</scope>
</reference>
<organism evidence="2">
    <name type="scientific">Cacopsylla melanoneura</name>
    <dbReference type="NCBI Taxonomy" id="428564"/>
    <lineage>
        <taxon>Eukaryota</taxon>
        <taxon>Metazoa</taxon>
        <taxon>Ecdysozoa</taxon>
        <taxon>Arthropoda</taxon>
        <taxon>Hexapoda</taxon>
        <taxon>Insecta</taxon>
        <taxon>Pterygota</taxon>
        <taxon>Neoptera</taxon>
        <taxon>Paraneoptera</taxon>
        <taxon>Hemiptera</taxon>
        <taxon>Sternorrhyncha</taxon>
        <taxon>Psylloidea</taxon>
        <taxon>Psyllidae</taxon>
        <taxon>Psyllinae</taxon>
        <taxon>Cacopsylla</taxon>
    </lineage>
</organism>
<dbReference type="AlphaFoldDB" id="A0A8D8PQG6"/>
<evidence type="ECO:0000256" key="1">
    <source>
        <dbReference type="SAM" id="Phobius"/>
    </source>
</evidence>
<name>A0A8D8PQG6_9HEMI</name>
<feature type="transmembrane region" description="Helical" evidence="1">
    <location>
        <begin position="50"/>
        <end position="71"/>
    </location>
</feature>
<sequence length="111" mass="12147">MIALYSSYLGSISTLNLSNSARSATYLASLASANFVNSARSKSRSLRRRSMCCCFSLSTSCMEFLDVVLGVAEVGDLMMELGLLRLLFTLVAVMLLKLLVIDSRDPDRLNP</sequence>
<proteinExistence type="predicted"/>
<evidence type="ECO:0000313" key="2">
    <source>
        <dbReference type="EMBL" id="CAG6610416.1"/>
    </source>
</evidence>